<name>A0A1I5GZG2_9FIRM</name>
<keyword evidence="3" id="KW-1185">Reference proteome</keyword>
<proteinExistence type="predicted"/>
<dbReference type="Proteomes" id="UP000198806">
    <property type="component" value="Unassembled WGS sequence"/>
</dbReference>
<evidence type="ECO:0000313" key="3">
    <source>
        <dbReference type="Proteomes" id="UP000198806"/>
    </source>
</evidence>
<dbReference type="OrthoDB" id="9800516at2"/>
<dbReference type="SUPFAM" id="SSF52317">
    <property type="entry name" value="Class I glutamine amidotransferase-like"/>
    <property type="match status" value="1"/>
</dbReference>
<protein>
    <submittedName>
        <fullName evidence="2">4-methyl-5(B-hydroxyethyl)-thiazole monophosphate biosynthesis</fullName>
    </submittedName>
</protein>
<dbReference type="PANTHER" id="PTHR48094:SF12">
    <property type="entry name" value="PARKINSON DISEASE PROTEIN 7 HOMOLOG"/>
    <property type="match status" value="1"/>
</dbReference>
<sequence length="183" mass="19958">MSEVYIFLADGFEEIEGLTVVDLLRRAGIDITMVSITGSKEITGAHNIKVIADELFDETGYNNAKMLVLPGGMPGTTHLLEHKKLRELLLRHNSEDKMIAAICAAPSVLGMHGILEGKKATCYPGFEDKLIGANYTNEKVVKDKNVITSKGLGTAIDFAASIIEHYQGKEAANRIKSSIQYGY</sequence>
<dbReference type="InterPro" id="IPR029062">
    <property type="entry name" value="Class_I_gatase-like"/>
</dbReference>
<reference evidence="2 3" key="1">
    <citation type="submission" date="2016-10" db="EMBL/GenBank/DDBJ databases">
        <authorList>
            <person name="de Groot N.N."/>
        </authorList>
    </citation>
    <scope>NUCLEOTIDE SEQUENCE [LARGE SCALE GENOMIC DNA]</scope>
    <source>
        <strain evidence="2 3">DSM 1283</strain>
    </source>
</reference>
<dbReference type="InterPro" id="IPR002818">
    <property type="entry name" value="DJ-1/PfpI"/>
</dbReference>
<dbReference type="RefSeq" id="WP_091687368.1">
    <property type="nucleotide sequence ID" value="NZ_BAABFM010000035.1"/>
</dbReference>
<feature type="domain" description="DJ-1/PfpI" evidence="1">
    <location>
        <begin position="3"/>
        <end position="164"/>
    </location>
</feature>
<dbReference type="InterPro" id="IPR006287">
    <property type="entry name" value="DJ-1"/>
</dbReference>
<dbReference type="InterPro" id="IPR050325">
    <property type="entry name" value="Prot/Nucl_acid_deglycase"/>
</dbReference>
<dbReference type="NCBIfam" id="TIGR01383">
    <property type="entry name" value="not_thiJ"/>
    <property type="match status" value="1"/>
</dbReference>
<dbReference type="CDD" id="cd03135">
    <property type="entry name" value="GATase1_DJ-1"/>
    <property type="match status" value="1"/>
</dbReference>
<organism evidence="2 3">
    <name type="scientific">Anaerocolumna aminovalerica</name>
    <dbReference type="NCBI Taxonomy" id="1527"/>
    <lineage>
        <taxon>Bacteria</taxon>
        <taxon>Bacillati</taxon>
        <taxon>Bacillota</taxon>
        <taxon>Clostridia</taxon>
        <taxon>Lachnospirales</taxon>
        <taxon>Lachnospiraceae</taxon>
        <taxon>Anaerocolumna</taxon>
    </lineage>
</organism>
<dbReference type="PANTHER" id="PTHR48094">
    <property type="entry name" value="PROTEIN/NUCLEIC ACID DEGLYCASE DJ-1-RELATED"/>
    <property type="match status" value="1"/>
</dbReference>
<dbReference type="AlphaFoldDB" id="A0A1I5GZG2"/>
<dbReference type="GO" id="GO:0005737">
    <property type="term" value="C:cytoplasm"/>
    <property type="evidence" value="ECO:0007669"/>
    <property type="project" value="TreeGrafter"/>
</dbReference>
<evidence type="ECO:0000259" key="1">
    <source>
        <dbReference type="Pfam" id="PF01965"/>
    </source>
</evidence>
<dbReference type="Pfam" id="PF01965">
    <property type="entry name" value="DJ-1_PfpI"/>
    <property type="match status" value="1"/>
</dbReference>
<evidence type="ECO:0000313" key="2">
    <source>
        <dbReference type="EMBL" id="SFO41345.1"/>
    </source>
</evidence>
<dbReference type="Gene3D" id="3.40.50.880">
    <property type="match status" value="1"/>
</dbReference>
<accession>A0A1I5GZG2</accession>
<gene>
    <name evidence="2" type="ORF">SAMN04489757_12419</name>
</gene>
<dbReference type="EMBL" id="FOWD01000024">
    <property type="protein sequence ID" value="SFO41345.1"/>
    <property type="molecule type" value="Genomic_DNA"/>
</dbReference>
<dbReference type="STRING" id="1527.SAMN04489757_12419"/>